<evidence type="ECO:0000313" key="6">
    <source>
        <dbReference type="EMBL" id="HIV22521.1"/>
    </source>
</evidence>
<name>A0A9D1NXY5_9FIRM</name>
<evidence type="ECO:0000313" key="7">
    <source>
        <dbReference type="Proteomes" id="UP000886889"/>
    </source>
</evidence>
<evidence type="ECO:0000259" key="5">
    <source>
        <dbReference type="PROSITE" id="PS51635"/>
    </source>
</evidence>
<evidence type="ECO:0000256" key="1">
    <source>
        <dbReference type="ARBA" id="ARBA00022801"/>
    </source>
</evidence>
<reference evidence="6" key="2">
    <citation type="journal article" date="2021" name="PeerJ">
        <title>Extensive microbial diversity within the chicken gut microbiome revealed by metagenomics and culture.</title>
        <authorList>
            <person name="Gilroy R."/>
            <person name="Ravi A."/>
            <person name="Getino M."/>
            <person name="Pursley I."/>
            <person name="Horton D.L."/>
            <person name="Alikhan N.F."/>
            <person name="Baker D."/>
            <person name="Gharbi K."/>
            <person name="Hall N."/>
            <person name="Watson M."/>
            <person name="Adriaenssens E.M."/>
            <person name="Foster-Nyarko E."/>
            <person name="Jarju S."/>
            <person name="Secka A."/>
            <person name="Antonio M."/>
            <person name="Oren A."/>
            <person name="Chaudhuri R.R."/>
            <person name="La Ragione R."/>
            <person name="Hildebrand F."/>
            <person name="Pallen M.J."/>
        </authorList>
    </citation>
    <scope>NUCLEOTIDE SEQUENCE</scope>
    <source>
        <strain evidence="6">ChiBcec6-7307</strain>
    </source>
</reference>
<feature type="short sequence motif" description="DGA/G" evidence="4">
    <location>
        <begin position="160"/>
        <end position="162"/>
    </location>
</feature>
<protein>
    <submittedName>
        <fullName evidence="6">Patatin family protein</fullName>
    </submittedName>
</protein>
<dbReference type="InterPro" id="IPR002641">
    <property type="entry name" value="PNPLA_dom"/>
</dbReference>
<dbReference type="Pfam" id="PF01734">
    <property type="entry name" value="Patatin"/>
    <property type="match status" value="1"/>
</dbReference>
<comment type="caution">
    <text evidence="6">The sequence shown here is derived from an EMBL/GenBank/DDBJ whole genome shotgun (WGS) entry which is preliminary data.</text>
</comment>
<dbReference type="PANTHER" id="PTHR14226:SF25">
    <property type="entry name" value="PHOSPHOESTERASE"/>
    <property type="match status" value="1"/>
</dbReference>
<dbReference type="AlphaFoldDB" id="A0A9D1NXY5"/>
<proteinExistence type="predicted"/>
<gene>
    <name evidence="6" type="ORF">IAC80_01145</name>
</gene>
<evidence type="ECO:0000256" key="3">
    <source>
        <dbReference type="ARBA" id="ARBA00023098"/>
    </source>
</evidence>
<feature type="domain" description="PNPLA" evidence="5">
    <location>
        <begin position="6"/>
        <end position="173"/>
    </location>
</feature>
<dbReference type="GO" id="GO:0016042">
    <property type="term" value="P:lipid catabolic process"/>
    <property type="evidence" value="ECO:0007669"/>
    <property type="project" value="UniProtKB-UniRule"/>
</dbReference>
<dbReference type="SUPFAM" id="SSF52151">
    <property type="entry name" value="FabD/lysophospholipase-like"/>
    <property type="match status" value="1"/>
</dbReference>
<keyword evidence="3 4" id="KW-0443">Lipid metabolism</keyword>
<feature type="short sequence motif" description="GXSXG" evidence="4">
    <location>
        <begin position="37"/>
        <end position="41"/>
    </location>
</feature>
<reference evidence="6" key="1">
    <citation type="submission" date="2020-10" db="EMBL/GenBank/DDBJ databases">
        <authorList>
            <person name="Gilroy R."/>
        </authorList>
    </citation>
    <scope>NUCLEOTIDE SEQUENCE</scope>
    <source>
        <strain evidence="6">ChiBcec6-7307</strain>
    </source>
</reference>
<dbReference type="Proteomes" id="UP000886889">
    <property type="component" value="Unassembled WGS sequence"/>
</dbReference>
<dbReference type="InterPro" id="IPR037483">
    <property type="entry name" value="YjjU-like"/>
</dbReference>
<dbReference type="InterPro" id="IPR050301">
    <property type="entry name" value="NTE"/>
</dbReference>
<dbReference type="InterPro" id="IPR016035">
    <property type="entry name" value="Acyl_Trfase/lysoPLipase"/>
</dbReference>
<keyword evidence="2 4" id="KW-0442">Lipid degradation</keyword>
<dbReference type="PROSITE" id="PS51635">
    <property type="entry name" value="PNPLA"/>
    <property type="match status" value="1"/>
</dbReference>
<dbReference type="PANTHER" id="PTHR14226">
    <property type="entry name" value="NEUROPATHY TARGET ESTERASE/SWISS CHEESE D.MELANOGASTER"/>
    <property type="match status" value="1"/>
</dbReference>
<dbReference type="Pfam" id="PF19890">
    <property type="entry name" value="DUF6363"/>
    <property type="match status" value="1"/>
</dbReference>
<keyword evidence="1 4" id="KW-0378">Hydrolase</keyword>
<dbReference type="Gene3D" id="3.40.1090.10">
    <property type="entry name" value="Cytosolic phospholipase A2 catalytic domain"/>
    <property type="match status" value="2"/>
</dbReference>
<dbReference type="CDD" id="cd07208">
    <property type="entry name" value="Pat_hypo_Ecoli_yjju_like"/>
    <property type="match status" value="1"/>
</dbReference>
<evidence type="ECO:0000256" key="4">
    <source>
        <dbReference type="PROSITE-ProRule" id="PRU01161"/>
    </source>
</evidence>
<feature type="active site" description="Proton acceptor" evidence="4">
    <location>
        <position position="160"/>
    </location>
</feature>
<comment type="caution">
    <text evidence="4">Lacks conserved residue(s) required for the propagation of feature annotation.</text>
</comment>
<dbReference type="EMBL" id="DVOS01000014">
    <property type="protein sequence ID" value="HIV22521.1"/>
    <property type="molecule type" value="Genomic_DNA"/>
</dbReference>
<accession>A0A9D1NXY5</accession>
<sequence length="283" mass="32706">MKNSALVLEGGANRGIFTAGVLDVLMERKFQADYVVGVSAGACNAVDYISEQPLRSRDCIIAWNQEKMRDQMAAFRKEHCVMDMRLLFDVFPNEKYPFDYDTFFDSPIRCELAVTNCLTGRPEYLSETSDRQRLMKICRASSSIPILSTMVDVDGTPYFDGGLADSIPVLHARKLGYRKLVVVLTQKKGYRKTISKKTIALIRARYRRYPELVKTCCLRPYRYNKCLDSIEKWEAAGKLFVIRPRMQPVSRLEKNVDKLQDFYEHGRDVMREQYDGLLEYLAR</sequence>
<organism evidence="6 7">
    <name type="scientific">Candidatus Merdiplasma excrementigallinarum</name>
    <dbReference type="NCBI Taxonomy" id="2840864"/>
    <lineage>
        <taxon>Bacteria</taxon>
        <taxon>Bacillati</taxon>
        <taxon>Bacillota</taxon>
        <taxon>Clostridia</taxon>
        <taxon>Lachnospirales</taxon>
        <taxon>Lachnospiraceae</taxon>
        <taxon>Lachnospiraceae incertae sedis</taxon>
        <taxon>Candidatus Merdiplasma</taxon>
    </lineage>
</organism>
<evidence type="ECO:0000256" key="2">
    <source>
        <dbReference type="ARBA" id="ARBA00022963"/>
    </source>
</evidence>
<feature type="active site" description="Nucleophile" evidence="4">
    <location>
        <position position="39"/>
    </location>
</feature>
<dbReference type="InterPro" id="IPR045943">
    <property type="entry name" value="DUF6363"/>
</dbReference>
<dbReference type="GO" id="GO:0016787">
    <property type="term" value="F:hydrolase activity"/>
    <property type="evidence" value="ECO:0007669"/>
    <property type="project" value="UniProtKB-UniRule"/>
</dbReference>